<dbReference type="Gene3D" id="3.40.1080.10">
    <property type="entry name" value="Glutaconate Coenzyme A-transferase"/>
    <property type="match status" value="2"/>
</dbReference>
<evidence type="ECO:0000256" key="3">
    <source>
        <dbReference type="PIRNR" id="PIRNR000858"/>
    </source>
</evidence>
<dbReference type="InterPro" id="IPR004165">
    <property type="entry name" value="CoA_trans_fam_I"/>
</dbReference>
<evidence type="ECO:0000256" key="1">
    <source>
        <dbReference type="ARBA" id="ARBA00007154"/>
    </source>
</evidence>
<dbReference type="SUPFAM" id="SSF100950">
    <property type="entry name" value="NagB/RpiA/CoA transferase-like"/>
    <property type="match status" value="2"/>
</dbReference>
<feature type="active site" description="5-glutamyl coenzyme A thioester intermediate" evidence="4">
    <location>
        <position position="322"/>
    </location>
</feature>
<reference evidence="6" key="1">
    <citation type="journal article" date="2008" name="Genome Res.">
        <title>The genome of Pelotomaculum thermopropionicum reveals niche-associated evolution in anaerobic microbiota.</title>
        <authorList>
            <person name="Kosaka T."/>
            <person name="Kato S."/>
            <person name="Shimoyama T."/>
            <person name="Ishii S."/>
            <person name="Abe T."/>
            <person name="Watanabe K."/>
        </authorList>
    </citation>
    <scope>NUCLEOTIDE SEQUENCE [LARGE SCALE GENOMIC DNA]</scope>
    <source>
        <strain evidence="6">DSM 13744 / JCM 10971 / SI</strain>
    </source>
</reference>
<dbReference type="InterPro" id="IPR014388">
    <property type="entry name" value="3-oxoacid_CoA-transferase"/>
</dbReference>
<gene>
    <name evidence="5" type="ordered locus">PTH_1541</name>
</gene>
<dbReference type="KEGG" id="pth:PTH_1541"/>
<dbReference type="InterPro" id="IPR037171">
    <property type="entry name" value="NagB/RpiA_transferase-like"/>
</dbReference>
<dbReference type="Pfam" id="PF01144">
    <property type="entry name" value="CoA_trans"/>
    <property type="match status" value="1"/>
</dbReference>
<protein>
    <submittedName>
        <fullName evidence="5">Acyl CoA:acetate/3-ketoacid CoA transferase</fullName>
    </submittedName>
</protein>
<dbReference type="GO" id="GO:0046952">
    <property type="term" value="P:ketone body catabolic process"/>
    <property type="evidence" value="ECO:0007669"/>
    <property type="project" value="InterPro"/>
</dbReference>
<keyword evidence="2 3" id="KW-0808">Transferase</keyword>
<dbReference type="EMBL" id="AP009389">
    <property type="protein sequence ID" value="BAF59722.1"/>
    <property type="molecule type" value="Genomic_DNA"/>
</dbReference>
<keyword evidence="6" id="KW-1185">Reference proteome</keyword>
<name>A5D225_PELTS</name>
<dbReference type="GO" id="GO:0008410">
    <property type="term" value="F:CoA-transferase activity"/>
    <property type="evidence" value="ECO:0007669"/>
    <property type="project" value="InterPro"/>
</dbReference>
<dbReference type="HOGENOM" id="CLU_026774_4_0_9"/>
<dbReference type="PANTHER" id="PTHR43293:SF1">
    <property type="entry name" value="ACETATE COA-TRANSFERASE YDIF"/>
    <property type="match status" value="1"/>
</dbReference>
<dbReference type="PIRSF" id="PIRSF000858">
    <property type="entry name" value="SCOT-t"/>
    <property type="match status" value="1"/>
</dbReference>
<sequence>MSKIITAEQAAELIQDGMCIAWTTAGLCGFAEEVASAIEKRFLETGHPRDLMLTHSCGCGDHKNRGMNHFGHEGMVRKHIGGHIGEAPKLGKLVLENKIECHLIPQGVMTHLWRQIAGKKIGVITKVGLGTYVDPRLEGGKANDITKDDMVKLIEFEGEEYLYYKPFKIDVAVIRGTTCDENGNFTMDKECLFLEALQLAMAVKNNGGMVIAQVQYISKPGTLHPKSVKVPGALIDYIVVAKPENHLQTKITYLNPALCGDIRTPLGSIPPLPLNERKIIGRRAAMELRPGAVVNMGIGMPDGVASVAGEEGVAELLTLTTELGNFGGMPAKGDDFPATWNSECTIEHPSMFDFYDGGGLDICFLGSAQTDKEGNINVSKFGNRVVGPGGFVNISSTAKKVVFVGTLTAGAEYEVKDGTIHIVKEGNIKKFVQKVDQVTFSGKYAQKNGQKVVYVTERAVFTLEDGEVTLIEVAPGLDLEKDVLAAMDFKPRISPGLKEMPREIFQPEWGQLKKIMLEKA</sequence>
<dbReference type="eggNOG" id="COG4670">
    <property type="taxonomic scope" value="Bacteria"/>
</dbReference>
<evidence type="ECO:0000256" key="2">
    <source>
        <dbReference type="ARBA" id="ARBA00022679"/>
    </source>
</evidence>
<proteinExistence type="inferred from homology"/>
<evidence type="ECO:0000256" key="4">
    <source>
        <dbReference type="PIRSR" id="PIRSR000858-1"/>
    </source>
</evidence>
<dbReference type="STRING" id="370438.PTH_1541"/>
<comment type="similarity">
    <text evidence="1 3">Belongs to the 3-oxoacid CoA-transferase family.</text>
</comment>
<dbReference type="AlphaFoldDB" id="A5D225"/>
<accession>A5D225</accession>
<dbReference type="PANTHER" id="PTHR43293">
    <property type="entry name" value="ACETATE COA-TRANSFERASE YDIF"/>
    <property type="match status" value="1"/>
</dbReference>
<evidence type="ECO:0000313" key="6">
    <source>
        <dbReference type="Proteomes" id="UP000006556"/>
    </source>
</evidence>
<evidence type="ECO:0000313" key="5">
    <source>
        <dbReference type="EMBL" id="BAF59722.1"/>
    </source>
</evidence>
<organism evidence="5 6">
    <name type="scientific">Pelotomaculum thermopropionicum (strain DSM 13744 / JCM 10971 / SI)</name>
    <dbReference type="NCBI Taxonomy" id="370438"/>
    <lineage>
        <taxon>Bacteria</taxon>
        <taxon>Bacillati</taxon>
        <taxon>Bacillota</taxon>
        <taxon>Clostridia</taxon>
        <taxon>Eubacteriales</taxon>
        <taxon>Desulfotomaculaceae</taxon>
        <taxon>Pelotomaculum</taxon>
    </lineage>
</organism>
<dbReference type="Proteomes" id="UP000006556">
    <property type="component" value="Chromosome"/>
</dbReference>
<dbReference type="SMART" id="SM00882">
    <property type="entry name" value="CoA_trans"/>
    <property type="match status" value="1"/>
</dbReference>